<protein>
    <recommendedName>
        <fullName evidence="3">DUF1849 domain-containing protein</fullName>
    </recommendedName>
</protein>
<dbReference type="Pfam" id="PF08904">
    <property type="entry name" value="EipB_like"/>
    <property type="match status" value="1"/>
</dbReference>
<evidence type="ECO:0000313" key="2">
    <source>
        <dbReference type="Proteomes" id="UP000223527"/>
    </source>
</evidence>
<name>A0A2C7AEA8_9PROT</name>
<reference evidence="1 2" key="1">
    <citation type="submission" date="2017-10" db="EMBL/GenBank/DDBJ databases">
        <authorList>
            <person name="Banno H."/>
            <person name="Chua N.-H."/>
        </authorList>
    </citation>
    <scope>NUCLEOTIDE SEQUENCE [LARGE SCALE GENOMIC DNA]</scope>
    <source>
        <strain evidence="1 2">YW11</strain>
    </source>
</reference>
<accession>A0A2C7AEA8</accession>
<dbReference type="AlphaFoldDB" id="A0A2C7AEA8"/>
<sequence>MAPHRAAYRLTLDRARQGGEVIQAEGAMLFEVMDACDGWTTRQRLQLVVADRAGQTVETSSDYSTWESKDGRRLRFTLTQAAQGAVTQRISGEAELDGASGGSVTYEAPSATRLRLPPGTLLPMAHTIRALQMARAGQRMLVTPLFDGTGEDGAQDSTTILSPWTPAPAEPRFPLMAGQASARMRIAFFGKEAAAGASAPEYEVGLRYYANGVADEMKMDFGDFAVDAAMESLDPLPGHC</sequence>
<gene>
    <name evidence="1" type="ORF">CR162_10835</name>
</gene>
<dbReference type="OrthoDB" id="9815514at2"/>
<dbReference type="InterPro" id="IPR015000">
    <property type="entry name" value="EipB-like"/>
</dbReference>
<dbReference type="EMBL" id="PDNU01000017">
    <property type="protein sequence ID" value="PHK94987.1"/>
    <property type="molecule type" value="Genomic_DNA"/>
</dbReference>
<evidence type="ECO:0008006" key="3">
    <source>
        <dbReference type="Google" id="ProtNLM"/>
    </source>
</evidence>
<evidence type="ECO:0000313" key="1">
    <source>
        <dbReference type="EMBL" id="PHK94987.1"/>
    </source>
</evidence>
<comment type="caution">
    <text evidence="1">The sequence shown here is derived from an EMBL/GenBank/DDBJ whole genome shotgun (WGS) entry which is preliminary data.</text>
</comment>
<proteinExistence type="predicted"/>
<organism evidence="1 2">
    <name type="scientific">Teichococcus rhizosphaerae</name>
    <dbReference type="NCBI Taxonomy" id="1335062"/>
    <lineage>
        <taxon>Bacteria</taxon>
        <taxon>Pseudomonadati</taxon>
        <taxon>Pseudomonadota</taxon>
        <taxon>Alphaproteobacteria</taxon>
        <taxon>Acetobacterales</taxon>
        <taxon>Roseomonadaceae</taxon>
        <taxon>Roseomonas</taxon>
    </lineage>
</organism>
<keyword evidence="2" id="KW-1185">Reference proteome</keyword>
<dbReference type="Proteomes" id="UP000223527">
    <property type="component" value="Unassembled WGS sequence"/>
</dbReference>